<comment type="caution">
    <text evidence="1">The sequence shown here is derived from an EMBL/GenBank/DDBJ whole genome shotgun (WGS) entry which is preliminary data.</text>
</comment>
<reference evidence="1 2" key="1">
    <citation type="submission" date="2020-08" db="EMBL/GenBank/DDBJ databases">
        <title>Sequencing the genomes of 1000 actinobacteria strains.</title>
        <authorList>
            <person name="Klenk H.-P."/>
        </authorList>
    </citation>
    <scope>NUCLEOTIDE SEQUENCE [LARGE SCALE GENOMIC DNA]</scope>
    <source>
        <strain evidence="1 2">DSM 43582</strain>
    </source>
</reference>
<keyword evidence="2" id="KW-1185">Reference proteome</keyword>
<accession>A0A7W9PC71</accession>
<evidence type="ECO:0000313" key="1">
    <source>
        <dbReference type="EMBL" id="MBB5913422.1"/>
    </source>
</evidence>
<proteinExistence type="predicted"/>
<name>A0A7W9PC71_9NOCA</name>
<protein>
    <submittedName>
        <fullName evidence="1">Uncharacterized protein</fullName>
    </submittedName>
</protein>
<organism evidence="1 2">
    <name type="scientific">Nocardia transvalensis</name>
    <dbReference type="NCBI Taxonomy" id="37333"/>
    <lineage>
        <taxon>Bacteria</taxon>
        <taxon>Bacillati</taxon>
        <taxon>Actinomycetota</taxon>
        <taxon>Actinomycetes</taxon>
        <taxon>Mycobacteriales</taxon>
        <taxon>Nocardiaceae</taxon>
        <taxon>Nocardia</taxon>
    </lineage>
</organism>
<gene>
    <name evidence="1" type="ORF">BJY24_002289</name>
</gene>
<dbReference type="RefSeq" id="WP_040744894.1">
    <property type="nucleotide sequence ID" value="NZ_JACHIT010000001.1"/>
</dbReference>
<evidence type="ECO:0000313" key="2">
    <source>
        <dbReference type="Proteomes" id="UP000540412"/>
    </source>
</evidence>
<dbReference type="AlphaFoldDB" id="A0A7W9PC71"/>
<dbReference type="Proteomes" id="UP000540412">
    <property type="component" value="Unassembled WGS sequence"/>
</dbReference>
<sequence>MGIGHQQESGGSTHEAASMCHIRVRFLTPPVELDYRDDRTIARRFAAAVASFGAVVTIDSDNRADLPPLPCHSLWT</sequence>
<dbReference type="EMBL" id="JACHIT010000001">
    <property type="protein sequence ID" value="MBB5913422.1"/>
    <property type="molecule type" value="Genomic_DNA"/>
</dbReference>